<proteinExistence type="predicted"/>
<name>A0ABY8WGL8_9ACTN</name>
<feature type="chain" id="PRO_5045819573" evidence="2">
    <location>
        <begin position="35"/>
        <end position="334"/>
    </location>
</feature>
<keyword evidence="1 4" id="KW-0378">Hydrolase</keyword>
<feature type="signal peptide" evidence="2">
    <location>
        <begin position="1"/>
        <end position="34"/>
    </location>
</feature>
<dbReference type="InterPro" id="IPR049492">
    <property type="entry name" value="BD-FAE-like_dom"/>
</dbReference>
<feature type="domain" description="BD-FAE-like" evidence="3">
    <location>
        <begin position="59"/>
        <end position="267"/>
    </location>
</feature>
<evidence type="ECO:0000256" key="2">
    <source>
        <dbReference type="SAM" id="SignalP"/>
    </source>
</evidence>
<keyword evidence="2" id="KW-0732">Signal</keyword>
<accession>A0ABY8WGL8</accession>
<gene>
    <name evidence="4" type="ORF">ACTOB_000497</name>
</gene>
<evidence type="ECO:0000256" key="1">
    <source>
        <dbReference type="ARBA" id="ARBA00022801"/>
    </source>
</evidence>
<organism evidence="4 5">
    <name type="scientific">Actinoplanes oblitus</name>
    <dbReference type="NCBI Taxonomy" id="3040509"/>
    <lineage>
        <taxon>Bacteria</taxon>
        <taxon>Bacillati</taxon>
        <taxon>Actinomycetota</taxon>
        <taxon>Actinomycetes</taxon>
        <taxon>Micromonosporales</taxon>
        <taxon>Micromonosporaceae</taxon>
        <taxon>Actinoplanes</taxon>
    </lineage>
</organism>
<protein>
    <submittedName>
        <fullName evidence="4">Alpha/beta hydrolase</fullName>
    </submittedName>
</protein>
<dbReference type="PANTHER" id="PTHR48081:SF13">
    <property type="entry name" value="ALPHA_BETA HYDROLASE"/>
    <property type="match status" value="1"/>
</dbReference>
<dbReference type="RefSeq" id="WP_284918345.1">
    <property type="nucleotide sequence ID" value="NZ_CP126980.1"/>
</dbReference>
<dbReference type="EMBL" id="CP126980">
    <property type="protein sequence ID" value="WIM97009.1"/>
    <property type="molecule type" value="Genomic_DNA"/>
</dbReference>
<dbReference type="Gene3D" id="3.40.50.1820">
    <property type="entry name" value="alpha/beta hydrolase"/>
    <property type="match status" value="1"/>
</dbReference>
<evidence type="ECO:0000313" key="5">
    <source>
        <dbReference type="Proteomes" id="UP001240150"/>
    </source>
</evidence>
<reference evidence="4 5" key="1">
    <citation type="submission" date="2023-06" db="EMBL/GenBank/DDBJ databases">
        <authorList>
            <person name="Yushchuk O."/>
            <person name="Binda E."/>
            <person name="Ruckert-Reed C."/>
            <person name="Fedorenko V."/>
            <person name="Kalinowski J."/>
            <person name="Marinelli F."/>
        </authorList>
    </citation>
    <scope>NUCLEOTIDE SEQUENCE [LARGE SCALE GENOMIC DNA]</scope>
    <source>
        <strain evidence="4 5">NRRL 3884</strain>
    </source>
</reference>
<dbReference type="Proteomes" id="UP001240150">
    <property type="component" value="Chromosome"/>
</dbReference>
<evidence type="ECO:0000259" key="3">
    <source>
        <dbReference type="Pfam" id="PF20434"/>
    </source>
</evidence>
<dbReference type="Pfam" id="PF20434">
    <property type="entry name" value="BD-FAE"/>
    <property type="match status" value="1"/>
</dbReference>
<evidence type="ECO:0000313" key="4">
    <source>
        <dbReference type="EMBL" id="WIM97009.1"/>
    </source>
</evidence>
<dbReference type="SUPFAM" id="SSF53474">
    <property type="entry name" value="alpha/beta-Hydrolases"/>
    <property type="match status" value="1"/>
</dbReference>
<dbReference type="PANTHER" id="PTHR48081">
    <property type="entry name" value="AB HYDROLASE SUPERFAMILY PROTEIN C4A8.06C"/>
    <property type="match status" value="1"/>
</dbReference>
<dbReference type="InterPro" id="IPR029058">
    <property type="entry name" value="AB_hydrolase_fold"/>
</dbReference>
<dbReference type="InterPro" id="IPR050300">
    <property type="entry name" value="GDXG_lipolytic_enzyme"/>
</dbReference>
<sequence length="334" mass="34575">MHNRPLSRLLALTAALVVTLTVLVAAGPPPTAAAAPPPRVFRDLAYAPARPAGTRGHLIDLYLPAESVSTPRPLLIVMGGSGWLADDGKGYAPALVPYFTAHGFAVAGVSTRSSRQALFPAQVDDVQAAIRWLRAHAGRYEFDPDRIAVLGDSSGGWTALMAGFTGTGVRAVVDLYAPIDFGQLDAHMLPGACASFNRAFHLDACHASTLSPESSLLGCPILTCPDRVAAANPIARLTTAAPPVLIIHGTDDGLVPLQQSELLFDALAAAGVPSTFYVVPGVGHNRDIVSPAHPPAVVRQAGPALTPAAPHPSNAVIEAFVRAALARPVAVSAH</sequence>
<dbReference type="GO" id="GO:0016787">
    <property type="term" value="F:hydrolase activity"/>
    <property type="evidence" value="ECO:0007669"/>
    <property type="project" value="UniProtKB-KW"/>
</dbReference>
<keyword evidence="5" id="KW-1185">Reference proteome</keyword>